<feature type="compositionally biased region" description="Polar residues" evidence="2">
    <location>
        <begin position="339"/>
        <end position="360"/>
    </location>
</feature>
<dbReference type="STRING" id="1165861.A0A0L0W5Q7"/>
<comment type="caution">
    <text evidence="4">The sequence shown here is derived from an EMBL/GenBank/DDBJ whole genome shotgun (WGS) entry which is preliminary data.</text>
</comment>
<feature type="region of interest" description="Disordered" evidence="2">
    <location>
        <begin position="423"/>
        <end position="503"/>
    </location>
</feature>
<feature type="domain" description="RING-type" evidence="3">
    <location>
        <begin position="48"/>
        <end position="87"/>
    </location>
</feature>
<keyword evidence="1" id="KW-0479">Metal-binding</keyword>
<evidence type="ECO:0000313" key="5">
    <source>
        <dbReference type="Proteomes" id="UP000054564"/>
    </source>
</evidence>
<dbReference type="Gene3D" id="3.30.40.10">
    <property type="entry name" value="Zinc/RING finger domain, C3HC4 (zinc finger)"/>
    <property type="match status" value="1"/>
</dbReference>
<dbReference type="OrthoDB" id="2501164at2759"/>
<dbReference type="PANTHER" id="PTHR10131">
    <property type="entry name" value="TNF RECEPTOR ASSOCIATED FACTOR"/>
    <property type="match status" value="1"/>
</dbReference>
<dbReference type="AlphaFoldDB" id="A0A0L0W5Q7"/>
<dbReference type="InterPro" id="IPR013083">
    <property type="entry name" value="Znf_RING/FYVE/PHD"/>
</dbReference>
<protein>
    <recommendedName>
        <fullName evidence="3">RING-type domain-containing protein</fullName>
    </recommendedName>
</protein>
<evidence type="ECO:0000259" key="3">
    <source>
        <dbReference type="PROSITE" id="PS50089"/>
    </source>
</evidence>
<dbReference type="PROSITE" id="PS50089">
    <property type="entry name" value="ZF_RING_2"/>
    <property type="match status" value="1"/>
</dbReference>
<evidence type="ECO:0000313" key="4">
    <source>
        <dbReference type="EMBL" id="KNF06864.1"/>
    </source>
</evidence>
<evidence type="ECO:0000256" key="1">
    <source>
        <dbReference type="PROSITE-ProRule" id="PRU00175"/>
    </source>
</evidence>
<reference evidence="5" key="1">
    <citation type="submission" date="2014-03" db="EMBL/GenBank/DDBJ databases">
        <title>The Genome Sequence of Puccinia striiformis f. sp. tritici PST-78.</title>
        <authorList>
            <consortium name="The Broad Institute Genome Sequencing Platform"/>
            <person name="Cuomo C."/>
            <person name="Hulbert S."/>
            <person name="Chen X."/>
            <person name="Walker B."/>
            <person name="Young S.K."/>
            <person name="Zeng Q."/>
            <person name="Gargeya S."/>
            <person name="Fitzgerald M."/>
            <person name="Haas B."/>
            <person name="Abouelleil A."/>
            <person name="Alvarado L."/>
            <person name="Arachchi H.M."/>
            <person name="Berlin A.M."/>
            <person name="Chapman S.B."/>
            <person name="Goldberg J."/>
            <person name="Griggs A."/>
            <person name="Gujja S."/>
            <person name="Hansen M."/>
            <person name="Howarth C."/>
            <person name="Imamovic A."/>
            <person name="Larimer J."/>
            <person name="McCowan C."/>
            <person name="Montmayeur A."/>
            <person name="Murphy C."/>
            <person name="Neiman D."/>
            <person name="Pearson M."/>
            <person name="Priest M."/>
            <person name="Roberts A."/>
            <person name="Saif S."/>
            <person name="Shea T."/>
            <person name="Sisk P."/>
            <person name="Sykes S."/>
            <person name="Wortman J."/>
            <person name="Nusbaum C."/>
            <person name="Birren B."/>
        </authorList>
    </citation>
    <scope>NUCLEOTIDE SEQUENCE [LARGE SCALE GENOMIC DNA]</scope>
    <source>
        <strain evidence="5">race PST-78</strain>
    </source>
</reference>
<keyword evidence="5" id="KW-1185">Reference proteome</keyword>
<evidence type="ECO:0000256" key="2">
    <source>
        <dbReference type="SAM" id="MobiDB-lite"/>
    </source>
</evidence>
<feature type="region of interest" description="Disordered" evidence="2">
    <location>
        <begin position="389"/>
        <end position="408"/>
    </location>
</feature>
<proteinExistence type="predicted"/>
<dbReference type="Proteomes" id="UP000054564">
    <property type="component" value="Unassembled WGS sequence"/>
</dbReference>
<feature type="region of interest" description="Disordered" evidence="2">
    <location>
        <begin position="336"/>
        <end position="374"/>
    </location>
</feature>
<keyword evidence="1" id="KW-0863">Zinc-finger</keyword>
<dbReference type="SUPFAM" id="SSF57850">
    <property type="entry name" value="RING/U-box"/>
    <property type="match status" value="1"/>
</dbReference>
<dbReference type="PANTHER" id="PTHR10131:SF94">
    <property type="entry name" value="TNF RECEPTOR-ASSOCIATED FACTOR 4"/>
    <property type="match status" value="1"/>
</dbReference>
<name>A0A0L0W5Q7_9BASI</name>
<accession>A0A0L0W5Q7</accession>
<dbReference type="EMBL" id="AJIL01000002">
    <property type="protein sequence ID" value="KNF06864.1"/>
    <property type="molecule type" value="Genomic_DNA"/>
</dbReference>
<organism evidence="4 5">
    <name type="scientific">Puccinia striiformis f. sp. tritici PST-78</name>
    <dbReference type="NCBI Taxonomy" id="1165861"/>
    <lineage>
        <taxon>Eukaryota</taxon>
        <taxon>Fungi</taxon>
        <taxon>Dikarya</taxon>
        <taxon>Basidiomycota</taxon>
        <taxon>Pucciniomycotina</taxon>
        <taxon>Pucciniomycetes</taxon>
        <taxon>Pucciniales</taxon>
        <taxon>Pucciniaceae</taxon>
        <taxon>Puccinia</taxon>
    </lineage>
</organism>
<sequence length="503" mass="54834">MNPSAASSRSEASPAAGPAATSPPHSAFIHKIDDGYDYISEPNENLICPICRSPFIDPVMCESTDHIFCQSCLIKSLEVSATCPIDRIPLSLSLVVPAPKVIHKLVDELLVSCPFKSKLGCSFVCQRDLILTHLRSHQSQLDHRALDSSQNLPQYQSAPSLDQTVSQSSFSDRHSSNFSQLRFEWHENRAILVADQTKMRPATNDGSRFLSHCPFEKFGCSFVGTPEGIAKQHLSVTSNSSAPFDEHLCRFASIQEILHCFEHLEGRNVELKEQLSRSLAHQGQLRSVLEKLKASFRQLWRSQQAGGTDSPLAAPVSPMSCGSGYLRRASILHPLEIPNGTQPQSLSPEQSSDTSSMQHSTPERPLTSGSRMTYGANGARLRRCEDHMASPACSSRGPQFYSPIGSPSNLKIRVKTFTRRGDILTPTTEDQPHELPTTAAAEPSFPTGKSEPAGHSSRPRCGATSALTLAQPRSRTWEHAPILINSPSEPLGGSTSTPCPHTG</sequence>
<feature type="region of interest" description="Disordered" evidence="2">
    <location>
        <begin position="1"/>
        <end position="25"/>
    </location>
</feature>
<keyword evidence="1" id="KW-0862">Zinc</keyword>
<gene>
    <name evidence="4" type="ORF">PSTG_00181</name>
</gene>
<feature type="compositionally biased region" description="Polar residues" evidence="2">
    <location>
        <begin position="485"/>
        <end position="503"/>
    </location>
</feature>
<feature type="compositionally biased region" description="Polar residues" evidence="2">
    <location>
        <begin position="465"/>
        <end position="474"/>
    </location>
</feature>
<dbReference type="GO" id="GO:0008270">
    <property type="term" value="F:zinc ion binding"/>
    <property type="evidence" value="ECO:0007669"/>
    <property type="project" value="UniProtKB-KW"/>
</dbReference>
<dbReference type="InterPro" id="IPR001841">
    <property type="entry name" value="Znf_RING"/>
</dbReference>